<feature type="transmembrane region" description="Helical" evidence="6">
    <location>
        <begin position="237"/>
        <end position="260"/>
    </location>
</feature>
<name>A0A2G1VUR1_9FLAO</name>
<dbReference type="NCBIfam" id="TIGR00765">
    <property type="entry name" value="yihY_not_rbn"/>
    <property type="match status" value="1"/>
</dbReference>
<dbReference type="PANTHER" id="PTHR30213:SF0">
    <property type="entry name" value="UPF0761 MEMBRANE PROTEIN YIHY"/>
    <property type="match status" value="1"/>
</dbReference>
<evidence type="ECO:0000256" key="2">
    <source>
        <dbReference type="ARBA" id="ARBA00022475"/>
    </source>
</evidence>
<evidence type="ECO:0000256" key="6">
    <source>
        <dbReference type="SAM" id="Phobius"/>
    </source>
</evidence>
<feature type="transmembrane region" description="Helical" evidence="6">
    <location>
        <begin position="203"/>
        <end position="225"/>
    </location>
</feature>
<feature type="transmembrane region" description="Helical" evidence="6">
    <location>
        <begin position="120"/>
        <end position="147"/>
    </location>
</feature>
<dbReference type="Pfam" id="PF03631">
    <property type="entry name" value="Virul_fac_BrkB"/>
    <property type="match status" value="1"/>
</dbReference>
<accession>A0A2G1VUR1</accession>
<dbReference type="RefSeq" id="WP_099645338.1">
    <property type="nucleotide sequence ID" value="NZ_KZ319288.1"/>
</dbReference>
<reference evidence="7 8" key="1">
    <citation type="submission" date="2017-08" db="EMBL/GenBank/DDBJ databases">
        <title>The whole genome shortgun sequences of strain Leeuwenhoekiella nanhaiensis G18 from the South China Sea.</title>
        <authorList>
            <person name="Liu Q."/>
        </authorList>
    </citation>
    <scope>NUCLEOTIDE SEQUENCE [LARGE SCALE GENOMIC DNA]</scope>
    <source>
        <strain evidence="7 8">G18</strain>
    </source>
</reference>
<feature type="transmembrane region" description="Helical" evidence="6">
    <location>
        <begin position="57"/>
        <end position="80"/>
    </location>
</feature>
<dbReference type="GO" id="GO:0005886">
    <property type="term" value="C:plasma membrane"/>
    <property type="evidence" value="ECO:0007669"/>
    <property type="project" value="UniProtKB-SubCell"/>
</dbReference>
<feature type="transmembrane region" description="Helical" evidence="6">
    <location>
        <begin position="272"/>
        <end position="301"/>
    </location>
</feature>
<evidence type="ECO:0000256" key="3">
    <source>
        <dbReference type="ARBA" id="ARBA00022692"/>
    </source>
</evidence>
<keyword evidence="5 6" id="KW-0472">Membrane</keyword>
<feature type="transmembrane region" description="Helical" evidence="6">
    <location>
        <begin position="159"/>
        <end position="183"/>
    </location>
</feature>
<evidence type="ECO:0000313" key="7">
    <source>
        <dbReference type="EMBL" id="PHQ30505.1"/>
    </source>
</evidence>
<evidence type="ECO:0000256" key="5">
    <source>
        <dbReference type="ARBA" id="ARBA00023136"/>
    </source>
</evidence>
<dbReference type="InterPro" id="IPR017039">
    <property type="entry name" value="Virul_fac_BrkB"/>
</dbReference>
<evidence type="ECO:0000313" key="8">
    <source>
        <dbReference type="Proteomes" id="UP000229433"/>
    </source>
</evidence>
<sequence>MSDEFDDKLLTIKFLLPVVKWAKTVIIPGFEGLSLYDFWELYAVGILKGTFATRASAIAYSFFMALFPFFLFILNLIPYVPVSGFQTELLGFIDQLLPPQTQDFFEPILLDIAANPRAGLLSFTLIFAIFLMANGVNAIFTGFEYSFHTVKKRDLFKQYAVALGVSLMLALLLLIVVIGILYFQFSVQELKNRDLVSESSLTLISQLGSFLGLLILIYGVVANLYYFGTKEGKNWNFFSIGATVTTFLFILTTYLFGLYINNFSTYNELYGSLGALLILMVYIWLNSNLLLLGFELNAAMYRLKRRRDSKKASAKATSEIENSVK</sequence>
<comment type="subcellular location">
    <subcellularLocation>
        <location evidence="1">Cell membrane</location>
        <topology evidence="1">Multi-pass membrane protein</topology>
    </subcellularLocation>
</comment>
<proteinExistence type="predicted"/>
<dbReference type="OrthoDB" id="977385at2"/>
<dbReference type="Proteomes" id="UP000229433">
    <property type="component" value="Unassembled WGS sequence"/>
</dbReference>
<keyword evidence="3 6" id="KW-0812">Transmembrane</keyword>
<evidence type="ECO:0000256" key="4">
    <source>
        <dbReference type="ARBA" id="ARBA00022989"/>
    </source>
</evidence>
<dbReference type="AlphaFoldDB" id="A0A2G1VUR1"/>
<keyword evidence="8" id="KW-1185">Reference proteome</keyword>
<keyword evidence="4 6" id="KW-1133">Transmembrane helix</keyword>
<evidence type="ECO:0000256" key="1">
    <source>
        <dbReference type="ARBA" id="ARBA00004651"/>
    </source>
</evidence>
<dbReference type="PANTHER" id="PTHR30213">
    <property type="entry name" value="INNER MEMBRANE PROTEIN YHJD"/>
    <property type="match status" value="1"/>
</dbReference>
<comment type="caution">
    <text evidence="7">The sequence shown here is derived from an EMBL/GenBank/DDBJ whole genome shotgun (WGS) entry which is preliminary data.</text>
</comment>
<dbReference type="PIRSF" id="PIRSF035875">
    <property type="entry name" value="RNase_BN"/>
    <property type="match status" value="1"/>
</dbReference>
<organism evidence="7 8">
    <name type="scientific">Leeuwenhoekiella nanhaiensis</name>
    <dbReference type="NCBI Taxonomy" id="1655491"/>
    <lineage>
        <taxon>Bacteria</taxon>
        <taxon>Pseudomonadati</taxon>
        <taxon>Bacteroidota</taxon>
        <taxon>Flavobacteriia</taxon>
        <taxon>Flavobacteriales</taxon>
        <taxon>Flavobacteriaceae</taxon>
        <taxon>Leeuwenhoekiella</taxon>
    </lineage>
</organism>
<protein>
    <submittedName>
        <fullName evidence="7">Ribonuclease BN</fullName>
    </submittedName>
</protein>
<keyword evidence="2" id="KW-1003">Cell membrane</keyword>
<gene>
    <name evidence="7" type="ORF">CJ305_05990</name>
</gene>
<dbReference type="EMBL" id="NQXA01000002">
    <property type="protein sequence ID" value="PHQ30505.1"/>
    <property type="molecule type" value="Genomic_DNA"/>
</dbReference>